<dbReference type="Gene3D" id="2.40.10.220">
    <property type="entry name" value="predicted glycosyltransferase like domains"/>
    <property type="match status" value="1"/>
</dbReference>
<protein>
    <submittedName>
        <fullName evidence="2">PilZ domain-containing protein</fullName>
    </submittedName>
</protein>
<dbReference type="AlphaFoldDB" id="A0A9D7F4Q8"/>
<accession>A0A9D7F4Q8</accession>
<dbReference type="InterPro" id="IPR009875">
    <property type="entry name" value="PilZ_domain"/>
</dbReference>
<evidence type="ECO:0000259" key="1">
    <source>
        <dbReference type="Pfam" id="PF07238"/>
    </source>
</evidence>
<reference evidence="2" key="1">
    <citation type="submission" date="2020-10" db="EMBL/GenBank/DDBJ databases">
        <title>Connecting structure to function with the recovery of over 1000 high-quality activated sludge metagenome-assembled genomes encoding full-length rRNA genes using long-read sequencing.</title>
        <authorList>
            <person name="Singleton C.M."/>
            <person name="Petriglieri F."/>
            <person name="Kristensen J.M."/>
            <person name="Kirkegaard R.H."/>
            <person name="Michaelsen T.Y."/>
            <person name="Andersen M.H."/>
            <person name="Karst S.M."/>
            <person name="Dueholm M.S."/>
            <person name="Nielsen P.H."/>
            <person name="Albertsen M."/>
        </authorList>
    </citation>
    <scope>NUCLEOTIDE SEQUENCE</scope>
    <source>
        <strain evidence="2">EsbW_18-Q3-R4-48_MAXAC.044</strain>
    </source>
</reference>
<name>A0A9D7F4Q8_9RHOO</name>
<gene>
    <name evidence="2" type="ORF">IPJ48_02690</name>
</gene>
<sequence>MKTFFGKTFGASRAKNQSSGNAALIRLDLDRIKTLIDFFPIGKKLRYYPEFKQEIVFDTLVVAYCVNGNFVYSGEAIDRDPEGKPTLFRSGENEVRTPVSALRLFQILVPDTSDLEMKLDYHRRALIGRGKQFNPGNCISLISNAGGKGVSTVDTEVAQQVEMPDGPYARSTMILLTPDLTTLSVTDQRRRSRTKISAPVTLSLPDDKFSGPCTIVDISEGEVRIRARERGTTMPAMQAGDIVFIETELGAAERRYLIRGTVIRRSTETCVIHLDGQFNEGRFSNFSPLDLLELKSGLLNFGK</sequence>
<evidence type="ECO:0000313" key="3">
    <source>
        <dbReference type="Proteomes" id="UP000886602"/>
    </source>
</evidence>
<feature type="domain" description="PilZ" evidence="1">
    <location>
        <begin position="188"/>
        <end position="268"/>
    </location>
</feature>
<dbReference type="EMBL" id="JADJNC010000004">
    <property type="protein sequence ID" value="MBK7422080.1"/>
    <property type="molecule type" value="Genomic_DNA"/>
</dbReference>
<dbReference type="GO" id="GO:0035438">
    <property type="term" value="F:cyclic-di-GMP binding"/>
    <property type="evidence" value="ECO:0007669"/>
    <property type="project" value="InterPro"/>
</dbReference>
<dbReference type="Pfam" id="PF07238">
    <property type="entry name" value="PilZ"/>
    <property type="match status" value="1"/>
</dbReference>
<comment type="caution">
    <text evidence="2">The sequence shown here is derived from an EMBL/GenBank/DDBJ whole genome shotgun (WGS) entry which is preliminary data.</text>
</comment>
<proteinExistence type="predicted"/>
<dbReference type="Proteomes" id="UP000886602">
    <property type="component" value="Unassembled WGS sequence"/>
</dbReference>
<organism evidence="2 3">
    <name type="scientific">Candidatus Propionivibrio dominans</name>
    <dbReference type="NCBI Taxonomy" id="2954373"/>
    <lineage>
        <taxon>Bacteria</taxon>
        <taxon>Pseudomonadati</taxon>
        <taxon>Pseudomonadota</taxon>
        <taxon>Betaproteobacteria</taxon>
        <taxon>Rhodocyclales</taxon>
        <taxon>Rhodocyclaceae</taxon>
        <taxon>Propionivibrio</taxon>
    </lineage>
</organism>
<evidence type="ECO:0000313" key="2">
    <source>
        <dbReference type="EMBL" id="MBK7422080.1"/>
    </source>
</evidence>